<keyword evidence="3" id="KW-1185">Reference proteome</keyword>
<evidence type="ECO:0000256" key="1">
    <source>
        <dbReference type="SAM" id="Phobius"/>
    </source>
</evidence>
<name>A0ABW3VB82_9PSEU</name>
<reference evidence="3" key="1">
    <citation type="journal article" date="2019" name="Int. J. Syst. Evol. Microbiol.">
        <title>The Global Catalogue of Microorganisms (GCM) 10K type strain sequencing project: providing services to taxonomists for standard genome sequencing and annotation.</title>
        <authorList>
            <consortium name="The Broad Institute Genomics Platform"/>
            <consortium name="The Broad Institute Genome Sequencing Center for Infectious Disease"/>
            <person name="Wu L."/>
            <person name="Ma J."/>
        </authorList>
    </citation>
    <scope>NUCLEOTIDE SEQUENCE [LARGE SCALE GENOMIC DNA]</scope>
    <source>
        <strain evidence="3">CCUG 49018</strain>
    </source>
</reference>
<gene>
    <name evidence="2" type="ORF">ACFQ34_00865</name>
</gene>
<dbReference type="RefSeq" id="WP_346093572.1">
    <property type="nucleotide sequence ID" value="NZ_BAABKS010000080.1"/>
</dbReference>
<feature type="transmembrane region" description="Helical" evidence="1">
    <location>
        <begin position="216"/>
        <end position="236"/>
    </location>
</feature>
<evidence type="ECO:0000313" key="2">
    <source>
        <dbReference type="EMBL" id="MFD1231825.1"/>
    </source>
</evidence>
<feature type="transmembrane region" description="Helical" evidence="1">
    <location>
        <begin position="513"/>
        <end position="534"/>
    </location>
</feature>
<sequence>MREQDAPSPDQKKSNVIIPQLGAADGVVVIAYVATLLVPGGLVGLVGGLRGWTLVATAPMFTYAVSGIAGPLCSTLGIRWSPLSWALAFVVLVVVVGGLRLLVRRRRGTPPPGPAIPPWSLAAQLAVVAAAVVATGTGILVILGGIRTLGAIPQDWDAVFHANGIRYIAETGDGSLYGMGLTNWYEPGAPPIFYPNAYHLVATVVYEMTGATIPTVLNAQTVLIPGMLALSLVALVRRYGGRPIVAAAAALAVVAVSSVYDLLWRGPLLPFATGVALTPLLVVLVVDLLDAPGLRAAIRPGLLFALGMAGLLCLHPAILIGAVLFTLPALVQRWWSTPSRVPREVGLLVGGGVVAAVGCAAQVGGTLTTAGTLSAVTWPADQTVSTAVGEILTFGHGSDTVQLWLMAFLLVGLLAYRSLGALRWTGFTAAVFGALFVVAAASSAPWAKTITSLWWNDRWRLIALTAVPLCIVVGHGVGELQRLLVTGLARIADAARHRPPESLPSASPATRRVLAVATSVLVLLAFVVLTRGLYVSRDQARMMQNTGNGPAVSHLEITGMEEIAKIVPPGERVLNDRGDGSTWLYALTGVESVAGHYDGFRTGPDATLLAQSFNRYPDDPAVRAAVQQLDIRYVQLDAGFLRSDATREPGLTGLQTADWLTVVYRNPDVVLYRIDTPGTERTAAEVRAGVPAGPLLSDGSG</sequence>
<keyword evidence="1" id="KW-0812">Transmembrane</keyword>
<feature type="transmembrane region" description="Helical" evidence="1">
    <location>
        <begin position="459"/>
        <end position="478"/>
    </location>
</feature>
<evidence type="ECO:0000313" key="3">
    <source>
        <dbReference type="Proteomes" id="UP001597182"/>
    </source>
</evidence>
<protein>
    <submittedName>
        <fullName evidence="2">DUF6541 family protein</fullName>
    </submittedName>
</protein>
<comment type="caution">
    <text evidence="2">The sequence shown here is derived from an EMBL/GenBank/DDBJ whole genome shotgun (WGS) entry which is preliminary data.</text>
</comment>
<organism evidence="2 3">
    <name type="scientific">Pseudonocardia benzenivorans</name>
    <dbReference type="NCBI Taxonomy" id="228005"/>
    <lineage>
        <taxon>Bacteria</taxon>
        <taxon>Bacillati</taxon>
        <taxon>Actinomycetota</taxon>
        <taxon>Actinomycetes</taxon>
        <taxon>Pseudonocardiales</taxon>
        <taxon>Pseudonocardiaceae</taxon>
        <taxon>Pseudonocardia</taxon>
    </lineage>
</organism>
<dbReference type="Proteomes" id="UP001597182">
    <property type="component" value="Unassembled WGS sequence"/>
</dbReference>
<dbReference type="EMBL" id="JBHTMB010000006">
    <property type="protein sequence ID" value="MFD1231825.1"/>
    <property type="molecule type" value="Genomic_DNA"/>
</dbReference>
<feature type="transmembrane region" description="Helical" evidence="1">
    <location>
        <begin position="401"/>
        <end position="419"/>
    </location>
</feature>
<feature type="transmembrane region" description="Helical" evidence="1">
    <location>
        <begin position="243"/>
        <end position="263"/>
    </location>
</feature>
<feature type="transmembrane region" description="Helical" evidence="1">
    <location>
        <begin position="425"/>
        <end position="447"/>
    </location>
</feature>
<dbReference type="Pfam" id="PF20176">
    <property type="entry name" value="DUF6541"/>
    <property type="match status" value="1"/>
</dbReference>
<keyword evidence="1" id="KW-0472">Membrane</keyword>
<keyword evidence="1" id="KW-1133">Transmembrane helix</keyword>
<feature type="transmembrane region" description="Helical" evidence="1">
    <location>
        <begin position="301"/>
        <end position="325"/>
    </location>
</feature>
<feature type="transmembrane region" description="Helical" evidence="1">
    <location>
        <begin position="123"/>
        <end position="146"/>
    </location>
</feature>
<feature type="transmembrane region" description="Helical" evidence="1">
    <location>
        <begin position="84"/>
        <end position="103"/>
    </location>
</feature>
<feature type="transmembrane region" description="Helical" evidence="1">
    <location>
        <begin position="345"/>
        <end position="364"/>
    </location>
</feature>
<dbReference type="InterPro" id="IPR046671">
    <property type="entry name" value="DUF6541"/>
</dbReference>
<feature type="transmembrane region" description="Helical" evidence="1">
    <location>
        <begin position="61"/>
        <end position="78"/>
    </location>
</feature>
<accession>A0ABW3VB82</accession>
<feature type="transmembrane region" description="Helical" evidence="1">
    <location>
        <begin position="269"/>
        <end position="289"/>
    </location>
</feature>
<feature type="transmembrane region" description="Helical" evidence="1">
    <location>
        <begin position="29"/>
        <end position="49"/>
    </location>
</feature>
<proteinExistence type="predicted"/>